<dbReference type="PANTHER" id="PTHR21197">
    <property type="entry name" value="UDP-GALACTOPYRANOSE MUTASE"/>
    <property type="match status" value="1"/>
</dbReference>
<dbReference type="GO" id="GO:0005829">
    <property type="term" value="C:cytosol"/>
    <property type="evidence" value="ECO:0007669"/>
    <property type="project" value="TreeGrafter"/>
</dbReference>
<evidence type="ECO:0000313" key="2">
    <source>
        <dbReference type="Proteomes" id="UP000256405"/>
    </source>
</evidence>
<dbReference type="NCBIfam" id="NF005546">
    <property type="entry name" value="PRK07208.1-2"/>
    <property type="match status" value="1"/>
</dbReference>
<dbReference type="GO" id="GO:0008767">
    <property type="term" value="F:UDP-galactopyranose mutase activity"/>
    <property type="evidence" value="ECO:0007669"/>
    <property type="project" value="TreeGrafter"/>
</dbReference>
<dbReference type="AlphaFoldDB" id="A0A3E0DRD3"/>
<dbReference type="NCBIfam" id="NF005548">
    <property type="entry name" value="PRK07208.1-4"/>
    <property type="match status" value="1"/>
</dbReference>
<dbReference type="EMBL" id="QUNF01000015">
    <property type="protein sequence ID" value="REG84431.1"/>
    <property type="molecule type" value="Genomic_DNA"/>
</dbReference>
<organism evidence="1 2">
    <name type="scientific">Algoriphagus antarcticus</name>
    <dbReference type="NCBI Taxonomy" id="238540"/>
    <lineage>
        <taxon>Bacteria</taxon>
        <taxon>Pseudomonadati</taxon>
        <taxon>Bacteroidota</taxon>
        <taxon>Cytophagia</taxon>
        <taxon>Cytophagales</taxon>
        <taxon>Cyclobacteriaceae</taxon>
        <taxon>Algoriphagus</taxon>
    </lineage>
</organism>
<dbReference type="OrthoDB" id="9769600at2"/>
<comment type="caution">
    <text evidence="1">The sequence shown here is derived from an EMBL/GenBank/DDBJ whole genome shotgun (WGS) entry which is preliminary data.</text>
</comment>
<accession>A0A3E0DRD3</accession>
<reference evidence="1 2" key="1">
    <citation type="submission" date="2018-08" db="EMBL/GenBank/DDBJ databases">
        <title>Genomic Encyclopedia of Archaeal and Bacterial Type Strains, Phase II (KMG-II): from individual species to whole genera.</title>
        <authorList>
            <person name="Goeker M."/>
        </authorList>
    </citation>
    <scope>NUCLEOTIDE SEQUENCE [LARGE SCALE GENOMIC DNA]</scope>
    <source>
        <strain evidence="1 2">DSM 15986</strain>
    </source>
</reference>
<dbReference type="GO" id="GO:0050660">
    <property type="term" value="F:flavin adenine dinucleotide binding"/>
    <property type="evidence" value="ECO:0007669"/>
    <property type="project" value="TreeGrafter"/>
</dbReference>
<sequence>MHKKTAIIIGAGPAGLTAALELLQKTDIKPIVFEKSEYMGGISRTVNYKGNRIDIGGHRFFSKSDKVMDWWARILPIEKRTTDQGEPLTISYQNRHRTIENSPNGIDSTKEDKVMLVRNRISRVYYGRKLFKYPISLSLDTLQKLGIVNVLQIMSSYLYIRAFPRKNIETLEDYIVNGFGSKLYKTFFKDYTEKVWGIPCNKLSAEWGAQRIKGISIRSIFAHALKSKKDNSIGQKNTQTSLIEKFLYPKYGPGQLWEEVALKIKDAGGEIITNTRVIDFKMDANQFHEVLIDDGEQQRLVKGDYFFSSMPVKDLIQCMADHVPKKIRGIARELKYRDFITVGILVHKLKIRNRDGTDVLDNWIYIQEKDVKIGRLQIFNNWSPYMVKDMDTVWLGLEYFCNEGDELWSMGKEALIEFGKNELSKLGIIDNESFIDGTVIKVPKAYPAYVGSYEFFDQIKDYVSNYDNLFLIGRNGMHRYNNQDHSMLTAMASVQCIINGSKSREHIWGINDEDEYLEEK</sequence>
<keyword evidence="2" id="KW-1185">Reference proteome</keyword>
<dbReference type="SUPFAM" id="SSF51971">
    <property type="entry name" value="Nucleotide-binding domain"/>
    <property type="match status" value="1"/>
</dbReference>
<dbReference type="RefSeq" id="WP_086541241.1">
    <property type="nucleotide sequence ID" value="NZ_MSSW01000023.1"/>
</dbReference>
<evidence type="ECO:0000313" key="1">
    <source>
        <dbReference type="EMBL" id="REG84431.1"/>
    </source>
</evidence>
<dbReference type="Pfam" id="PF13450">
    <property type="entry name" value="NAD_binding_8"/>
    <property type="match status" value="1"/>
</dbReference>
<protein>
    <submittedName>
        <fullName evidence="1">UDP-galactopyranose mutase</fullName>
    </submittedName>
</protein>
<dbReference type="PANTHER" id="PTHR21197:SF0">
    <property type="entry name" value="UDP-GALACTOPYRANOSE MUTASE"/>
    <property type="match status" value="1"/>
</dbReference>
<dbReference type="Proteomes" id="UP000256405">
    <property type="component" value="Unassembled WGS sequence"/>
</dbReference>
<proteinExistence type="predicted"/>
<dbReference type="InterPro" id="IPR036188">
    <property type="entry name" value="FAD/NAD-bd_sf"/>
</dbReference>
<gene>
    <name evidence="1" type="ORF">C8N25_1155</name>
</gene>
<name>A0A3E0DRD3_9BACT</name>
<dbReference type="Gene3D" id="3.50.50.60">
    <property type="entry name" value="FAD/NAD(P)-binding domain"/>
    <property type="match status" value="1"/>
</dbReference>